<sequence>MSISFDDVLERLKTLSPEELKAVEKDVMAATEGMSWVPNPGPQTDAYYCEADELFYGGQAGGGKSALINGLAVTSHERSLILRRIRGDAQKLAEAELIGKLFDGDRTGWNGSDLVWRSGKQLIQYGGCELEEDKQRYKGDPHDLICFDEVTDFLKAQYEFITIWNRSTTKGQRCRVVATGNPPTNANGLWVIQHWGAWLDPNHPNPAKPGELRWYIRNEADEEVEVDGYGPHGYAPDGSPIHAKSRTFIPAKLSDNPDLAQDGEYSRILNSLPKELRDAYRDGQFRASLQDEPNQAIPTAWVQAAMKRWTEAPPVGIPMSAIGVDVAQGGSDNTVLAPRHDSWFARLIKVPGKETPGGTDVAGLVISKRRDGAKVIVDIGGGWGGDAYAHLRENGVDTVSYMGVKASPRRTQDGLLKFANVRTEAYWKLREALNPDQPGGSTICLPDDPTLLSDLTAPTYEVKRGGNGGGMIHLEAKESLVKRLGRSPDDGDAVVMSWFDGIKQEQIRGGYRVRSGAPKVNLGHSKMKRNR</sequence>
<dbReference type="AlphaFoldDB" id="A0A6B9G3C6"/>
<organism evidence="1 2">
    <name type="scientific">Pantoea cypripedii</name>
    <name type="common">Pectobacterium cypripedii</name>
    <name type="synonym">Erwinia cypripedii</name>
    <dbReference type="NCBI Taxonomy" id="55209"/>
    <lineage>
        <taxon>Bacteria</taxon>
        <taxon>Pseudomonadati</taxon>
        <taxon>Pseudomonadota</taxon>
        <taxon>Gammaproteobacteria</taxon>
        <taxon>Enterobacterales</taxon>
        <taxon>Erwiniaceae</taxon>
        <taxon>Pantoea</taxon>
    </lineage>
</organism>
<dbReference type="Proteomes" id="UP000502005">
    <property type="component" value="Chromosome"/>
</dbReference>
<protein>
    <submittedName>
        <fullName evidence="1">Terminase</fullName>
    </submittedName>
</protein>
<dbReference type="Gene3D" id="3.30.420.240">
    <property type="match status" value="1"/>
</dbReference>
<reference evidence="1 2" key="1">
    <citation type="submission" date="2017-11" db="EMBL/GenBank/DDBJ databases">
        <title>Genome sequence of Pantoea cypripedii NE1.</title>
        <authorList>
            <person name="Nascimento F.X."/>
        </authorList>
    </citation>
    <scope>NUCLEOTIDE SEQUENCE [LARGE SCALE GENOMIC DNA]</scope>
    <source>
        <strain evidence="1 2">NE1</strain>
    </source>
</reference>
<evidence type="ECO:0000313" key="2">
    <source>
        <dbReference type="Proteomes" id="UP000502005"/>
    </source>
</evidence>
<name>A0A6B9G3C6_PANCY</name>
<dbReference type="EMBL" id="CP024768">
    <property type="protein sequence ID" value="QGY29773.1"/>
    <property type="molecule type" value="Genomic_DNA"/>
</dbReference>
<evidence type="ECO:0000313" key="1">
    <source>
        <dbReference type="EMBL" id="QGY29773.1"/>
    </source>
</evidence>
<dbReference type="RefSeq" id="WP_208715708.1">
    <property type="nucleotide sequence ID" value="NZ_CP024768.1"/>
</dbReference>
<accession>A0A6B9G3C6</accession>
<proteinExistence type="predicted"/>
<gene>
    <name evidence="1" type="ORF">CUN67_12880</name>
</gene>